<feature type="transmembrane region" description="Helical" evidence="10">
    <location>
        <begin position="164"/>
        <end position="186"/>
    </location>
</feature>
<dbReference type="Gene3D" id="1.20.1070.10">
    <property type="entry name" value="Rhodopsin 7-helix transmembrane proteins"/>
    <property type="match status" value="1"/>
</dbReference>
<keyword evidence="12" id="KW-1185">Reference proteome</keyword>
<feature type="transmembrane region" description="Helical" evidence="10">
    <location>
        <begin position="206"/>
        <end position="230"/>
    </location>
</feature>
<keyword evidence="4 10" id="KW-0812">Transmembrane</keyword>
<dbReference type="AlphaFoldDB" id="A0A4Y7PHV8"/>
<keyword evidence="7 10" id="KW-0472">Membrane</keyword>
<dbReference type="InterPro" id="IPR000481">
    <property type="entry name" value="GPCR_Pheromne_B_alpha_rcpt"/>
</dbReference>
<feature type="transmembrane region" description="Helical" evidence="10">
    <location>
        <begin position="71"/>
        <end position="91"/>
    </location>
</feature>
<comment type="subcellular location">
    <subcellularLocation>
        <location evidence="1">Membrane</location>
        <topology evidence="1">Multi-pass membrane protein</topology>
    </subcellularLocation>
</comment>
<evidence type="ECO:0000256" key="1">
    <source>
        <dbReference type="ARBA" id="ARBA00004141"/>
    </source>
</evidence>
<comment type="similarity">
    <text evidence="2">Belongs to the G-protein coupled receptor 4 family.</text>
</comment>
<dbReference type="PRINTS" id="PR00899">
    <property type="entry name" value="GPCRSTE3"/>
</dbReference>
<keyword evidence="9" id="KW-0807">Transducer</keyword>
<evidence type="ECO:0000256" key="3">
    <source>
        <dbReference type="ARBA" id="ARBA00022507"/>
    </source>
</evidence>
<dbReference type="Proteomes" id="UP000294933">
    <property type="component" value="Unassembled WGS sequence"/>
</dbReference>
<proteinExistence type="inferred from homology"/>
<sequence>MAPLHPTYPAFPIMAFLGFLAPLIPLTWVGTHNTGVLMYAIWISLACLDRFINSVVWHGNALNPAPIFCDISSRFFVGVTVAIPAASLCIIRRLYLISSMKYFLANARQKRWALIEDLLICLGIPILQMALEYIVEGSHRFDIYEDAGCWPELYNAWPTFLISYSWPVILGLVEMIYAVLLLRIIFRRQRELNDVLTRESIPRHRYNRLVAFACVPMCLTTPLALTVVVIDLTKAPVYPYTSWADTHYYYSRVNQIPAILWRADPTLAIVVELPRWLLVLCSTIFFCFFGFSGEAIKAYKTTFWALGGYIGIARKEVSLGPLTPQR</sequence>
<dbReference type="CDD" id="cd14966">
    <property type="entry name" value="7tmD_STE3"/>
    <property type="match status" value="1"/>
</dbReference>
<dbReference type="GO" id="GO:0000750">
    <property type="term" value="P:pheromone-dependent signal transduction involved in conjugation with cellular fusion"/>
    <property type="evidence" value="ECO:0007669"/>
    <property type="project" value="TreeGrafter"/>
</dbReference>
<keyword evidence="6" id="KW-0297">G-protein coupled receptor</keyword>
<dbReference type="GO" id="GO:0004934">
    <property type="term" value="F:mating-type alpha-factor pheromone receptor activity"/>
    <property type="evidence" value="ECO:0007669"/>
    <property type="project" value="InterPro"/>
</dbReference>
<evidence type="ECO:0000256" key="2">
    <source>
        <dbReference type="ARBA" id="ARBA00011085"/>
    </source>
</evidence>
<evidence type="ECO:0000256" key="9">
    <source>
        <dbReference type="ARBA" id="ARBA00023224"/>
    </source>
</evidence>
<keyword evidence="5 10" id="KW-1133">Transmembrane helix</keyword>
<evidence type="ECO:0000256" key="8">
    <source>
        <dbReference type="ARBA" id="ARBA00023170"/>
    </source>
</evidence>
<dbReference type="OrthoDB" id="2874149at2759"/>
<evidence type="ECO:0000313" key="11">
    <source>
        <dbReference type="EMBL" id="TDL15054.1"/>
    </source>
</evidence>
<evidence type="ECO:0000256" key="4">
    <source>
        <dbReference type="ARBA" id="ARBA00022692"/>
    </source>
</evidence>
<protein>
    <submittedName>
        <fullName evidence="11">Pheromone receptor</fullName>
    </submittedName>
</protein>
<dbReference type="PANTHER" id="PTHR28097:SF1">
    <property type="entry name" value="PHEROMONE A FACTOR RECEPTOR"/>
    <property type="match status" value="1"/>
</dbReference>
<dbReference type="InterPro" id="IPR001499">
    <property type="entry name" value="GPCR_STE3"/>
</dbReference>
<accession>A0A4Y7PHV8</accession>
<feature type="transmembrane region" description="Helical" evidence="10">
    <location>
        <begin position="36"/>
        <end position="59"/>
    </location>
</feature>
<dbReference type="VEuPathDB" id="FungiDB:BD410DRAFT_733255"/>
<dbReference type="Pfam" id="PF02076">
    <property type="entry name" value="STE3"/>
    <property type="match status" value="1"/>
</dbReference>
<evidence type="ECO:0000313" key="12">
    <source>
        <dbReference type="Proteomes" id="UP000294933"/>
    </source>
</evidence>
<name>A0A4Y7PHV8_9AGAM</name>
<reference evidence="11 12" key="1">
    <citation type="submission" date="2018-06" db="EMBL/GenBank/DDBJ databases">
        <title>A transcriptomic atlas of mushroom development highlights an independent origin of complex multicellularity.</title>
        <authorList>
            <consortium name="DOE Joint Genome Institute"/>
            <person name="Krizsan K."/>
            <person name="Almasi E."/>
            <person name="Merenyi Z."/>
            <person name="Sahu N."/>
            <person name="Viragh M."/>
            <person name="Koszo T."/>
            <person name="Mondo S."/>
            <person name="Kiss B."/>
            <person name="Balint B."/>
            <person name="Kues U."/>
            <person name="Barry K."/>
            <person name="Hegedus J.C."/>
            <person name="Henrissat B."/>
            <person name="Johnson J."/>
            <person name="Lipzen A."/>
            <person name="Ohm R."/>
            <person name="Nagy I."/>
            <person name="Pangilinan J."/>
            <person name="Yan J."/>
            <person name="Xiong Y."/>
            <person name="Grigoriev I.V."/>
            <person name="Hibbett D.S."/>
            <person name="Nagy L.G."/>
        </authorList>
    </citation>
    <scope>NUCLEOTIDE SEQUENCE [LARGE SCALE GENOMIC DNA]</scope>
    <source>
        <strain evidence="11 12">SZMC22713</strain>
    </source>
</reference>
<keyword evidence="8 11" id="KW-0675">Receptor</keyword>
<dbReference type="PANTHER" id="PTHR28097">
    <property type="entry name" value="PHEROMONE A FACTOR RECEPTOR"/>
    <property type="match status" value="1"/>
</dbReference>
<organism evidence="11 12">
    <name type="scientific">Rickenella mellea</name>
    <dbReference type="NCBI Taxonomy" id="50990"/>
    <lineage>
        <taxon>Eukaryota</taxon>
        <taxon>Fungi</taxon>
        <taxon>Dikarya</taxon>
        <taxon>Basidiomycota</taxon>
        <taxon>Agaricomycotina</taxon>
        <taxon>Agaricomycetes</taxon>
        <taxon>Hymenochaetales</taxon>
        <taxon>Rickenellaceae</taxon>
        <taxon>Rickenella</taxon>
    </lineage>
</organism>
<feature type="transmembrane region" description="Helical" evidence="10">
    <location>
        <begin position="6"/>
        <end position="29"/>
    </location>
</feature>
<dbReference type="EMBL" id="ML170293">
    <property type="protein sequence ID" value="TDL15054.1"/>
    <property type="molecule type" value="Genomic_DNA"/>
</dbReference>
<evidence type="ECO:0000256" key="5">
    <source>
        <dbReference type="ARBA" id="ARBA00022989"/>
    </source>
</evidence>
<feature type="transmembrane region" description="Helical" evidence="10">
    <location>
        <begin position="273"/>
        <end position="291"/>
    </location>
</feature>
<dbReference type="STRING" id="50990.A0A4Y7PHV8"/>
<evidence type="ECO:0000256" key="10">
    <source>
        <dbReference type="SAM" id="Phobius"/>
    </source>
</evidence>
<gene>
    <name evidence="11" type="ORF">BD410DRAFT_733255</name>
</gene>
<dbReference type="PRINTS" id="PR00901">
    <property type="entry name" value="PHEROMONEBAR"/>
</dbReference>
<feature type="transmembrane region" description="Helical" evidence="10">
    <location>
        <begin position="112"/>
        <end position="131"/>
    </location>
</feature>
<evidence type="ECO:0000256" key="6">
    <source>
        <dbReference type="ARBA" id="ARBA00023040"/>
    </source>
</evidence>
<keyword evidence="3" id="KW-0589">Pheromone response</keyword>
<evidence type="ECO:0000256" key="7">
    <source>
        <dbReference type="ARBA" id="ARBA00023136"/>
    </source>
</evidence>
<dbReference type="GO" id="GO:0005886">
    <property type="term" value="C:plasma membrane"/>
    <property type="evidence" value="ECO:0007669"/>
    <property type="project" value="TreeGrafter"/>
</dbReference>